<dbReference type="Gene3D" id="3.40.190.10">
    <property type="entry name" value="Periplasmic binding protein-like II"/>
    <property type="match status" value="2"/>
</dbReference>
<sequence>MRKLALSVLALVSLVLTACGSSGASEESKTITVGTSPGPYSELFLDHIVPILEEDGFQIEVVEFSDLRSADVALQEGAVDVNVDQHIAYMENFNAEADADLTAITPIPTVPTGLYSSSKDSVEEIEKGDKVAIPDDASNAARALLLLEKSGWIKLDESVEAMSSTTSDIVENPYELDIIEMSSAQIPRSLDDLDYGVIPGSMLYAAGMSSNDSLLNEDILPHLVLHAVVDGKNAETDWAKAIVAAYQSDAFLEKMDQVNADNYWFIPDELK</sequence>
<comment type="subcellular location">
    <subcellularLocation>
        <location evidence="1">Membrane</location>
        <topology evidence="1">Lipid-anchor</topology>
    </subcellularLocation>
</comment>
<evidence type="ECO:0000256" key="5">
    <source>
        <dbReference type="ARBA" id="ARBA00023139"/>
    </source>
</evidence>
<proteinExistence type="inferred from homology"/>
<dbReference type="KEGG" id="jar:G7057_02250"/>
<keyword evidence="9" id="KW-1185">Reference proteome</keyword>
<organism evidence="8 9">
    <name type="scientific">Jeotgalibaca arthritidis</name>
    <dbReference type="NCBI Taxonomy" id="1868794"/>
    <lineage>
        <taxon>Bacteria</taxon>
        <taxon>Bacillati</taxon>
        <taxon>Bacillota</taxon>
        <taxon>Bacilli</taxon>
        <taxon>Lactobacillales</taxon>
        <taxon>Carnobacteriaceae</taxon>
        <taxon>Jeotgalibaca</taxon>
    </lineage>
</organism>
<keyword evidence="6" id="KW-0449">Lipoprotein</keyword>
<evidence type="ECO:0000256" key="6">
    <source>
        <dbReference type="ARBA" id="ARBA00023288"/>
    </source>
</evidence>
<keyword evidence="3 7" id="KW-0732">Signal</keyword>
<accession>A0A6G7K827</accession>
<name>A0A6G7K827_9LACT</name>
<dbReference type="PANTHER" id="PTHR30429">
    <property type="entry name" value="D-METHIONINE-BINDING LIPOPROTEIN METQ"/>
    <property type="match status" value="1"/>
</dbReference>
<dbReference type="Proteomes" id="UP000501451">
    <property type="component" value="Chromosome"/>
</dbReference>
<feature type="chain" id="PRO_5026037555" evidence="7">
    <location>
        <begin position="25"/>
        <end position="271"/>
    </location>
</feature>
<evidence type="ECO:0000256" key="1">
    <source>
        <dbReference type="ARBA" id="ARBA00004635"/>
    </source>
</evidence>
<gene>
    <name evidence="8" type="ORF">G7057_02250</name>
</gene>
<dbReference type="Pfam" id="PF03180">
    <property type="entry name" value="Lipoprotein_9"/>
    <property type="match status" value="1"/>
</dbReference>
<reference evidence="8 9" key="1">
    <citation type="journal article" date="2017" name="Int. J. Syst. Evol. Microbiol.">
        <title>Jeotgalibaca porci sp. nov. and Jeotgalibaca arthritidis sp. nov., isolated from pigs, and emended description of the genus Jeotgalibaca.</title>
        <authorList>
            <person name="Zamora L."/>
            <person name="Perez-Sancho M."/>
            <person name="Dominguez L."/>
            <person name="Fernandez-Garayzabal J.F."/>
            <person name="Vela A.I."/>
        </authorList>
    </citation>
    <scope>NUCLEOTIDE SEQUENCE [LARGE SCALE GENOMIC DNA]</scope>
    <source>
        <strain evidence="8 9">CECT 9157</strain>
    </source>
</reference>
<dbReference type="RefSeq" id="WP_166161015.1">
    <property type="nucleotide sequence ID" value="NZ_CP049740.1"/>
</dbReference>
<dbReference type="AlphaFoldDB" id="A0A6G7K827"/>
<dbReference type="SUPFAM" id="SSF53850">
    <property type="entry name" value="Periplasmic binding protein-like II"/>
    <property type="match status" value="1"/>
</dbReference>
<evidence type="ECO:0000256" key="7">
    <source>
        <dbReference type="SAM" id="SignalP"/>
    </source>
</evidence>
<dbReference type="InterPro" id="IPR004872">
    <property type="entry name" value="Lipoprotein_NlpA"/>
</dbReference>
<dbReference type="PANTHER" id="PTHR30429:SF0">
    <property type="entry name" value="METHIONINE-BINDING LIPOPROTEIN METQ"/>
    <property type="match status" value="1"/>
</dbReference>
<evidence type="ECO:0000256" key="2">
    <source>
        <dbReference type="ARBA" id="ARBA00008973"/>
    </source>
</evidence>
<dbReference type="EMBL" id="CP049740">
    <property type="protein sequence ID" value="QII81413.1"/>
    <property type="molecule type" value="Genomic_DNA"/>
</dbReference>
<dbReference type="GO" id="GO:0016020">
    <property type="term" value="C:membrane"/>
    <property type="evidence" value="ECO:0007669"/>
    <property type="project" value="UniProtKB-SubCell"/>
</dbReference>
<comment type="similarity">
    <text evidence="2">Belongs to the NlpA lipoprotein family.</text>
</comment>
<evidence type="ECO:0000256" key="4">
    <source>
        <dbReference type="ARBA" id="ARBA00023136"/>
    </source>
</evidence>
<protein>
    <submittedName>
        <fullName evidence="8">Metal ABC transporter substrate-binding protein</fullName>
    </submittedName>
</protein>
<evidence type="ECO:0000256" key="3">
    <source>
        <dbReference type="ARBA" id="ARBA00022729"/>
    </source>
</evidence>
<evidence type="ECO:0000313" key="9">
    <source>
        <dbReference type="Proteomes" id="UP000501451"/>
    </source>
</evidence>
<dbReference type="PROSITE" id="PS51257">
    <property type="entry name" value="PROKAR_LIPOPROTEIN"/>
    <property type="match status" value="1"/>
</dbReference>
<keyword evidence="4" id="KW-0472">Membrane</keyword>
<feature type="signal peptide" evidence="7">
    <location>
        <begin position="1"/>
        <end position="24"/>
    </location>
</feature>
<keyword evidence="5" id="KW-0564">Palmitate</keyword>
<evidence type="ECO:0000313" key="8">
    <source>
        <dbReference type="EMBL" id="QII81413.1"/>
    </source>
</evidence>